<evidence type="ECO:0000313" key="2">
    <source>
        <dbReference type="EMBL" id="EOA06267.1"/>
    </source>
</evidence>
<organism evidence="2 3">
    <name type="scientific">Herbaspirillum frisingense GSF30</name>
    <dbReference type="NCBI Taxonomy" id="864073"/>
    <lineage>
        <taxon>Bacteria</taxon>
        <taxon>Pseudomonadati</taxon>
        <taxon>Pseudomonadota</taxon>
        <taxon>Betaproteobacteria</taxon>
        <taxon>Burkholderiales</taxon>
        <taxon>Oxalobacteraceae</taxon>
        <taxon>Herbaspirillum</taxon>
    </lineage>
</organism>
<feature type="region of interest" description="Disordered" evidence="1">
    <location>
        <begin position="13"/>
        <end position="37"/>
    </location>
</feature>
<dbReference type="Proteomes" id="UP000006772">
    <property type="component" value="Unassembled WGS sequence"/>
</dbReference>
<proteinExistence type="predicted"/>
<sequence length="111" mass="11284">MGGDRAFLAVAAAARTQQQHGGQGDPAADGVDHDGTGEVVEFGAEGGCQPGLYAEVLVPGDALEEGIDQADQYGGGQQLRVEFGAFGDAARDDGRNGGGEGQQEEELMFSA</sequence>
<name>A0AAI9IHM7_9BURK</name>
<feature type="region of interest" description="Disordered" evidence="1">
    <location>
        <begin position="88"/>
        <end position="111"/>
    </location>
</feature>
<dbReference type="EMBL" id="AEEC02000003">
    <property type="protein sequence ID" value="EOA06267.1"/>
    <property type="molecule type" value="Genomic_DNA"/>
</dbReference>
<feature type="compositionally biased region" description="Acidic residues" evidence="1">
    <location>
        <begin position="102"/>
        <end position="111"/>
    </location>
</feature>
<accession>A0AAI9IHM7</accession>
<gene>
    <name evidence="2" type="ORF">HFRIS_003398</name>
</gene>
<protein>
    <submittedName>
        <fullName evidence="2">Uncharacterized protein</fullName>
    </submittedName>
</protein>
<reference evidence="2 3" key="1">
    <citation type="journal article" date="2013" name="Front. Microbiol.">
        <title>The genome of the endophytic bacterium H. frisingense GSF30(T) identifies diverse strategies in the Herbaspirillum genus to interact with plants.</title>
        <authorList>
            <person name="Straub D."/>
            <person name="Rothballer M."/>
            <person name="Hartmann A."/>
            <person name="Ludewig U."/>
        </authorList>
    </citation>
    <scope>NUCLEOTIDE SEQUENCE [LARGE SCALE GENOMIC DNA]</scope>
    <source>
        <strain evidence="2 3">GSF30</strain>
    </source>
</reference>
<evidence type="ECO:0000256" key="1">
    <source>
        <dbReference type="SAM" id="MobiDB-lite"/>
    </source>
</evidence>
<comment type="caution">
    <text evidence="2">The sequence shown here is derived from an EMBL/GenBank/DDBJ whole genome shotgun (WGS) entry which is preliminary data.</text>
</comment>
<evidence type="ECO:0000313" key="3">
    <source>
        <dbReference type="Proteomes" id="UP000006772"/>
    </source>
</evidence>
<dbReference type="AlphaFoldDB" id="A0AAI9IHM7"/>